<dbReference type="GeneID" id="63800200"/>
<comment type="caution">
    <text evidence="2">The sequence shown here is derived from an EMBL/GenBank/DDBJ whole genome shotgun (WGS) entry which is preliminary data.</text>
</comment>
<protein>
    <submittedName>
        <fullName evidence="2">Uncharacterized protein</fullName>
    </submittedName>
</protein>
<reference evidence="2 3" key="1">
    <citation type="submission" date="2016-07" db="EMBL/GenBank/DDBJ databases">
        <title>Pervasive Adenine N6-methylation of Active Genes in Fungi.</title>
        <authorList>
            <consortium name="DOE Joint Genome Institute"/>
            <person name="Mondo S.J."/>
            <person name="Dannebaum R.O."/>
            <person name="Kuo R.C."/>
            <person name="Labutti K."/>
            <person name="Haridas S."/>
            <person name="Kuo A."/>
            <person name="Salamov A."/>
            <person name="Ahrendt S.R."/>
            <person name="Lipzen A."/>
            <person name="Sullivan W."/>
            <person name="Andreopoulos W.B."/>
            <person name="Clum A."/>
            <person name="Lindquist E."/>
            <person name="Daum C."/>
            <person name="Ramamoorthy G.K."/>
            <person name="Gryganskyi A."/>
            <person name="Culley D."/>
            <person name="Magnuson J.K."/>
            <person name="James T.Y."/>
            <person name="O'Malley M.A."/>
            <person name="Stajich J.E."/>
            <person name="Spatafora J.W."/>
            <person name="Visel A."/>
            <person name="Grigoriev I.V."/>
        </authorList>
    </citation>
    <scope>NUCLEOTIDE SEQUENCE [LARGE SCALE GENOMIC DNA]</scope>
    <source>
        <strain evidence="2 3">ATCC 12442</strain>
    </source>
</reference>
<feature type="compositionally biased region" description="Pro residues" evidence="1">
    <location>
        <begin position="10"/>
        <end position="20"/>
    </location>
</feature>
<dbReference type="AlphaFoldDB" id="A0A1Y1WLD1"/>
<feature type="region of interest" description="Disordered" evidence="1">
    <location>
        <begin position="1"/>
        <end position="26"/>
    </location>
</feature>
<dbReference type="OrthoDB" id="5591400at2759"/>
<evidence type="ECO:0000313" key="3">
    <source>
        <dbReference type="Proteomes" id="UP000193922"/>
    </source>
</evidence>
<organism evidence="2 3">
    <name type="scientific">Linderina pennispora</name>
    <dbReference type="NCBI Taxonomy" id="61395"/>
    <lineage>
        <taxon>Eukaryota</taxon>
        <taxon>Fungi</taxon>
        <taxon>Fungi incertae sedis</taxon>
        <taxon>Zoopagomycota</taxon>
        <taxon>Kickxellomycotina</taxon>
        <taxon>Kickxellomycetes</taxon>
        <taxon>Kickxellales</taxon>
        <taxon>Kickxellaceae</taxon>
        <taxon>Linderina</taxon>
    </lineage>
</organism>
<proteinExistence type="predicted"/>
<evidence type="ECO:0000313" key="2">
    <source>
        <dbReference type="EMBL" id="ORX74379.1"/>
    </source>
</evidence>
<feature type="region of interest" description="Disordered" evidence="1">
    <location>
        <begin position="189"/>
        <end position="213"/>
    </location>
</feature>
<accession>A0A1Y1WLD1</accession>
<keyword evidence="3" id="KW-1185">Reference proteome</keyword>
<sequence>MLGPHLQRIPMPPPSPPPNPSASIDEVYMPPRLTTNSLPQNSLAFHVHPPRLGSPKEAAVLVPEPLPAYDHQVSRKRSRHAWPAEMTRKIINVLLDEFLNDPLFRTTIYRSRDERDHRFIPSGRTILEEYNKVQNIRRRYFIPLSYLLQWQQLRKDGNMRSRQRTNIEKKLSKNLETSRLQLIFREEMKAKSGSSEGSPNIPELDGQESDAEDCEKPVFELDIFVAELRRRDPDLWVRGVAAFHAWMCRKCSIEFIINH</sequence>
<dbReference type="RefSeq" id="XP_040747590.1">
    <property type="nucleotide sequence ID" value="XM_040883552.1"/>
</dbReference>
<name>A0A1Y1WLD1_9FUNG</name>
<dbReference type="EMBL" id="MCFD01000001">
    <property type="protein sequence ID" value="ORX74379.1"/>
    <property type="molecule type" value="Genomic_DNA"/>
</dbReference>
<evidence type="ECO:0000256" key="1">
    <source>
        <dbReference type="SAM" id="MobiDB-lite"/>
    </source>
</evidence>
<dbReference type="Proteomes" id="UP000193922">
    <property type="component" value="Unassembled WGS sequence"/>
</dbReference>
<gene>
    <name evidence="2" type="ORF">DL89DRAFT_15206</name>
</gene>